<feature type="compositionally biased region" description="Basic and acidic residues" evidence="1">
    <location>
        <begin position="155"/>
        <end position="165"/>
    </location>
</feature>
<organism evidence="2 3">
    <name type="scientific">Halolamina salina</name>
    <dbReference type="NCBI Taxonomy" id="1220023"/>
    <lineage>
        <taxon>Archaea</taxon>
        <taxon>Methanobacteriati</taxon>
        <taxon>Methanobacteriota</taxon>
        <taxon>Stenosarchaea group</taxon>
        <taxon>Halobacteria</taxon>
        <taxon>Halobacteriales</taxon>
        <taxon>Haloferacaceae</taxon>
    </lineage>
</organism>
<dbReference type="AlphaFoldDB" id="A0ABD6B2B0"/>
<protein>
    <recommendedName>
        <fullName evidence="4">Transcriptional regulator</fullName>
    </recommendedName>
</protein>
<accession>A0ABD6B2B0</accession>
<dbReference type="EMBL" id="JBHUDH010000013">
    <property type="protein sequence ID" value="MFD1525077.1"/>
    <property type="molecule type" value="Genomic_DNA"/>
</dbReference>
<sequence length="192" mass="20763">MSEHNIPKGVNLDTLKEILAGWAKAGADEEPRYTSAVEEYTGVSDVVGRQTRFLEELGVLEPHRQKHRLTGAGAALADALAAGDDERAREEARELLANWPLTDDLRGVLAENPTDEETLVPILADLTEQDVDATRVEPGLSTLLDAYEWTGLLDRDDEGRYRLPEEAGGEGDGNGEIDEADAGAAGARERAD</sequence>
<evidence type="ECO:0000313" key="3">
    <source>
        <dbReference type="Proteomes" id="UP001597111"/>
    </source>
</evidence>
<gene>
    <name evidence="2" type="ORF">ACFR9S_01995</name>
</gene>
<feature type="compositionally biased region" description="Acidic residues" evidence="1">
    <location>
        <begin position="167"/>
        <end position="181"/>
    </location>
</feature>
<comment type="caution">
    <text evidence="2">The sequence shown here is derived from an EMBL/GenBank/DDBJ whole genome shotgun (WGS) entry which is preliminary data.</text>
</comment>
<dbReference type="RefSeq" id="WP_379817959.1">
    <property type="nucleotide sequence ID" value="NZ_JBHUDH010000013.1"/>
</dbReference>
<name>A0ABD6B2B0_9EURY</name>
<feature type="region of interest" description="Disordered" evidence="1">
    <location>
        <begin position="155"/>
        <end position="192"/>
    </location>
</feature>
<reference evidence="2 3" key="1">
    <citation type="journal article" date="2019" name="Int. J. Syst. Evol. Microbiol.">
        <title>The Global Catalogue of Microorganisms (GCM) 10K type strain sequencing project: providing services to taxonomists for standard genome sequencing and annotation.</title>
        <authorList>
            <consortium name="The Broad Institute Genomics Platform"/>
            <consortium name="The Broad Institute Genome Sequencing Center for Infectious Disease"/>
            <person name="Wu L."/>
            <person name="Ma J."/>
        </authorList>
    </citation>
    <scope>NUCLEOTIDE SEQUENCE [LARGE SCALE GENOMIC DNA]</scope>
    <source>
        <strain evidence="2 3">CGMCC 1.12285</strain>
    </source>
</reference>
<evidence type="ECO:0000256" key="1">
    <source>
        <dbReference type="SAM" id="MobiDB-lite"/>
    </source>
</evidence>
<proteinExistence type="predicted"/>
<keyword evidence="3" id="KW-1185">Reference proteome</keyword>
<dbReference type="Proteomes" id="UP001597111">
    <property type="component" value="Unassembled WGS sequence"/>
</dbReference>
<evidence type="ECO:0008006" key="4">
    <source>
        <dbReference type="Google" id="ProtNLM"/>
    </source>
</evidence>
<evidence type="ECO:0000313" key="2">
    <source>
        <dbReference type="EMBL" id="MFD1525077.1"/>
    </source>
</evidence>
<feature type="non-terminal residue" evidence="2">
    <location>
        <position position="192"/>
    </location>
</feature>